<dbReference type="GO" id="GO:0003676">
    <property type="term" value="F:nucleic acid binding"/>
    <property type="evidence" value="ECO:0007669"/>
    <property type="project" value="InterPro"/>
</dbReference>
<evidence type="ECO:0000256" key="13">
    <source>
        <dbReference type="SAM" id="MobiDB-lite"/>
    </source>
</evidence>
<keyword evidence="9" id="KW-0233">DNA recombination</keyword>
<dbReference type="PANTHER" id="PTHR42648:SF11">
    <property type="entry name" value="TRANSPOSON TY4-P GAG-POL POLYPROTEIN"/>
    <property type="match status" value="1"/>
</dbReference>
<dbReference type="InterPro" id="IPR012337">
    <property type="entry name" value="RNaseH-like_sf"/>
</dbReference>
<sequence>MWSEALDCTRNCEHANGMAQDVEKARRAETASNVVTAACYCKYFFFDDADEGSYDDYGSLKDREQLELEVRKQVEAAMVSQRGLVDENQSEQLRAVKWFMVILGPHQALQSWNLEYPTAIQQDFQDTAVNPGVKLDFLILPRYPAAILQDAQAMMISDLVKRVDYMEAWRVILQDLWDTAEGSVRELTKVTVNVGNFEYPTAIQQDFQAGENEVGLKDDRPKLDEGLVASPMEALLKGMSQLHQAMTLQLDRQSNKPEAIRPGITGSELPKLPEADEYAAINVGDWLHGLTGPMGDLTDGSGGWWADVMKSLDDYYKEYLAAATVRKVQLKAEDFARPGVKEERWSRVDKRAASMLLQAVPEAIKSELMANRLSTTLAILGRILTIYRPGSSVERQQVLKALESPGVGGSPMDLVEILRKWARWLKRAEDLGLQPPDASILLKGLDVATKPLMEKNNEILFRTNMLRFSLDLDAAPTKTAVLRFHGHLLAEFEQLAYRGRGKGGPTVAAAVRAANAVADAGTSPTSTQKGGSSPSASGSARPCKFFAQESGCQRLNCKFVHDWANIPKEEKSERCKSCGAKGHMKRQCPLRVSSDGGRKGEEGKGAAGPKVRATMASTNKGSDGKRDDGTVPGGEAQQSSSTTSAATTGSTTEAGFPTASTASGPKGSAGEIDDFLKNATQILKMMTEKQDAQQSQGPSMKMLKKAIRRFENRLALVDSGATHPLREARPDEWAEAPEVDVVIAGDGVTTMRQNTAGTLLTEPQGSGRRPQTIVPVGNLIGLLGYELIWSKKKCVLRAPDGREEVLKMTSGCPEVNEALALDLIAKIEQEKLTRLEKAMEDSKRVLVRAMKVEKDPAWEKNLKKYVEFGKFEDGYCAISSMPWATDVMNEDLVRTISDIPHTEKEAWDLMMALGFNRRMRKRMMHKDWIVRFYSGKRSYVDKMFKMFESNGTMVLDIDVMRWTQLDMLNTNKGIMTLMLWGAATGRIAGTFAAIPKGNAFEHALRVVVVNEVAKVGRRAMCEMADVPDDGVAMCVWASSQSEEDESSTIWLHKWFRQWIAHSFLDVMHFDQGAFGHSLRRPTTMATNLDVVELRGAQDRRTEWPTKGVCWASWAPMMVRVLVQGMKRWKQRPGWYTRMVRALKAADRKAWEKHLANDHLPHRADCLQCIHNSTGRPHRKCLHRDCYVLSADTLGPVRVAGPKGEKYAVVFTYQFPKLKMMPEDQPIKEEELVGWDLDAKAREEAGGIGELEVDMDVEFPEECELGLEEEKNGKAEELPDLDTKASTSSTTSPSVEEKIGKAKEDWWEFREAEGILVRHHVATRLQLFRPTKANGCPVPPAKLEPTRVTEVKYVGGGAEMETSDWHGYQSGARSLDKRWTGATTFKISQAEVAEEEDVLEKDEKSWEALIGDLTKPVEMETIYMVYPVRNRRGGDVMLAVQEAVLRLKLLGFPVARLHSDRGSEFASKGLRKWLLERDIFHTRSESLVPQTNGAAERGVRWFKTKAKVLLAEANVAVKYWTLVMQHASNRQIYYKLGLSKPPLLPFGTTVMIRRKVFGNNKKYDLTDRWEQGIYLGLSDTIKGGAIVLRPTGILTETLNLRAGVVDPRRLLQDPVEGGEEGGIEEADSAIIDLPEPDHRLRGKHKPPELRALRLEDEGTSVLDEEEWSMMTVLERQEAKAREFYEKGMFDLSACGEVLQELCIDGRMRTQGRGTEVTSMILGAYVHGGIRGVSAQGRKRPWLMRYLNAVLRKKVKEDLGEEGAWTTVGVFRAADIPPHRDQRNRPMSLNYAVEIGGTQSGGLWVSRRGDVRECRGGGYARDLQQELPDGRVADGTLYNINQKAIAFDPKGEHAYMKPEVERWVLVGFTPLGVEKLMLPSQKILGSCGFPLSGTGVDVPPDSPDEEVESDGDEWYSFDSEESQFEEELENRARVLRCVLQEEIEDVVLDVPESDEYLQRLEYAREVCERDLQELDGQALRRIAKVSPGEAKNYEVEPLLQSLQASLEVVHNVSLQDVRKNVDKWVASICKEVDALISSGTIRPLSPEQTRELKACGLKVLPGKAVFTAKPPSDASSGEWFRRKCRVVVCGNFLPHGQDNVYASGTSADTLRVSIAYAILRQWTAGCTDISNAFTLAPMPENLLYGVLPPSIVVLAGAAKPGETWKIERVLYGLREAPRLWSLFRNDRLQSARIDYEGRVLVLCNLDTDENLWRVCYEDQPDETAGLMLIYVDDILVLSMTGIIKCIYKWLIAEWKCSALEMLSDGALRFLGVELRLQGDGIHMSQAGYVRDLLRQHGVEEQPGKSLTVPCSREWLQDEDTEDEGAEPEEATVRMAQKVTGEALWLSTRSRPELAHSVACMASKALRKPLRALEISKRVMQYLSKTADYGLLYQVGAEALDVSWHRIDNSAAQGLASEAPGTWKTRAMQKADIGTKGFDLPKFKELICLWGIGSKDDLPLDGSVEFYGMIVVCILAGCGSGGDPETSGAYKPLWWSSEFHWAYIQDDDDYDAHKNVKFDCGEEECKVPIAHVV</sequence>
<keyword evidence="11" id="KW-0862">Zinc</keyword>
<evidence type="ECO:0000256" key="2">
    <source>
        <dbReference type="ARBA" id="ARBA00022723"/>
    </source>
</evidence>
<dbReference type="Pfam" id="PF07727">
    <property type="entry name" value="RVT_2"/>
    <property type="match status" value="1"/>
</dbReference>
<keyword evidence="8" id="KW-0808">Transferase</keyword>
<gene>
    <name evidence="17" type="primary">GIP</name>
    <name evidence="17" type="ORF">AK812_SmicGene36547</name>
</gene>
<organism evidence="17 18">
    <name type="scientific">Symbiodinium microadriaticum</name>
    <name type="common">Dinoflagellate</name>
    <name type="synonym">Zooxanthella microadriatica</name>
    <dbReference type="NCBI Taxonomy" id="2951"/>
    <lineage>
        <taxon>Eukaryota</taxon>
        <taxon>Sar</taxon>
        <taxon>Alveolata</taxon>
        <taxon>Dinophyceae</taxon>
        <taxon>Suessiales</taxon>
        <taxon>Symbiodiniaceae</taxon>
        <taxon>Symbiodinium</taxon>
    </lineage>
</organism>
<name>A0A1Q9CIN0_SYMMI</name>
<keyword evidence="8" id="KW-0548">Nucleotidyltransferase</keyword>
<feature type="compositionally biased region" description="Low complexity" evidence="13">
    <location>
        <begin position="633"/>
        <end position="655"/>
    </location>
</feature>
<keyword evidence="6" id="KW-0229">DNA integration</keyword>
<feature type="region of interest" description="Disordered" evidence="13">
    <location>
        <begin position="586"/>
        <end position="672"/>
    </location>
</feature>
<feature type="domain" description="CCHC-type" evidence="15">
    <location>
        <begin position="574"/>
        <end position="589"/>
    </location>
</feature>
<reference evidence="17 18" key="1">
    <citation type="submission" date="2016-02" db="EMBL/GenBank/DDBJ databases">
        <title>Genome analysis of coral dinoflagellate symbionts highlights evolutionary adaptations to a symbiotic lifestyle.</title>
        <authorList>
            <person name="Aranda M."/>
            <person name="Li Y."/>
            <person name="Liew Y.J."/>
            <person name="Baumgarten S."/>
            <person name="Simakov O."/>
            <person name="Wilson M."/>
            <person name="Piel J."/>
            <person name="Ashoor H."/>
            <person name="Bougouffa S."/>
            <person name="Bajic V.B."/>
            <person name="Ryu T."/>
            <person name="Ravasi T."/>
            <person name="Bayer T."/>
            <person name="Micklem G."/>
            <person name="Kim H."/>
            <person name="Bhak J."/>
            <person name="Lajeunesse T.C."/>
            <person name="Voolstra C.R."/>
        </authorList>
    </citation>
    <scope>NUCLEOTIDE SEQUENCE [LARGE SCALE GENOMIC DNA]</scope>
    <source>
        <strain evidence="17 18">CCMP2467</strain>
    </source>
</reference>
<comment type="caution">
    <text evidence="17">The sequence shown here is derived from an EMBL/GenBank/DDBJ whole genome shotgun (WGS) entry which is preliminary data.</text>
</comment>
<dbReference type="GO" id="GO:0006310">
    <property type="term" value="P:DNA recombination"/>
    <property type="evidence" value="ECO:0007669"/>
    <property type="project" value="UniProtKB-KW"/>
</dbReference>
<dbReference type="InterPro" id="IPR001584">
    <property type="entry name" value="Integrase_cat-core"/>
</dbReference>
<feature type="region of interest" description="Disordered" evidence="13">
    <location>
        <begin position="519"/>
        <end position="540"/>
    </location>
</feature>
<dbReference type="GO" id="GO:0016787">
    <property type="term" value="F:hydrolase activity"/>
    <property type="evidence" value="ECO:0007669"/>
    <property type="project" value="UniProtKB-KW"/>
</dbReference>
<dbReference type="GO" id="GO:0003887">
    <property type="term" value="F:DNA-directed DNA polymerase activity"/>
    <property type="evidence" value="ECO:0007669"/>
    <property type="project" value="UniProtKB-KW"/>
</dbReference>
<proteinExistence type="predicted"/>
<evidence type="ECO:0000256" key="11">
    <source>
        <dbReference type="PROSITE-ProRule" id="PRU00723"/>
    </source>
</evidence>
<feature type="coiled-coil region" evidence="12">
    <location>
        <begin position="1923"/>
        <end position="1975"/>
    </location>
</feature>
<feature type="compositionally biased region" description="Basic and acidic residues" evidence="13">
    <location>
        <begin position="1267"/>
        <end position="1282"/>
    </location>
</feature>
<feature type="region of interest" description="Disordered" evidence="13">
    <location>
        <begin position="1267"/>
        <end position="1296"/>
    </location>
</feature>
<evidence type="ECO:0000256" key="7">
    <source>
        <dbReference type="ARBA" id="ARBA00022918"/>
    </source>
</evidence>
<keyword evidence="12" id="KW-0175">Coiled coil</keyword>
<evidence type="ECO:0000256" key="4">
    <source>
        <dbReference type="ARBA" id="ARBA00022801"/>
    </source>
</evidence>
<keyword evidence="11" id="KW-0863">Zinc-finger</keyword>
<dbReference type="SUPFAM" id="SSF53098">
    <property type="entry name" value="Ribonuclease H-like"/>
    <property type="match status" value="1"/>
</dbReference>
<dbReference type="InterPro" id="IPR013103">
    <property type="entry name" value="RVT_2"/>
</dbReference>
<keyword evidence="10" id="KW-0511">Multifunctional enzyme</keyword>
<feature type="domain" description="Integrase catalytic" evidence="16">
    <location>
        <begin position="1423"/>
        <end position="1552"/>
    </location>
</feature>
<dbReference type="GO" id="GO:0003964">
    <property type="term" value="F:RNA-directed DNA polymerase activity"/>
    <property type="evidence" value="ECO:0007669"/>
    <property type="project" value="UniProtKB-KW"/>
</dbReference>
<evidence type="ECO:0000313" key="18">
    <source>
        <dbReference type="Proteomes" id="UP000186817"/>
    </source>
</evidence>
<keyword evidence="18" id="KW-1185">Reference proteome</keyword>
<evidence type="ECO:0000256" key="10">
    <source>
        <dbReference type="ARBA" id="ARBA00023268"/>
    </source>
</evidence>
<evidence type="ECO:0000256" key="6">
    <source>
        <dbReference type="ARBA" id="ARBA00022908"/>
    </source>
</evidence>
<evidence type="ECO:0000256" key="12">
    <source>
        <dbReference type="SAM" id="Coils"/>
    </source>
</evidence>
<keyword evidence="2 11" id="KW-0479">Metal-binding</keyword>
<dbReference type="Proteomes" id="UP000186817">
    <property type="component" value="Unassembled WGS sequence"/>
</dbReference>
<accession>A0A1Q9CIN0</accession>
<feature type="domain" description="C3H1-type" evidence="14">
    <location>
        <begin position="537"/>
        <end position="564"/>
    </location>
</feature>
<dbReference type="InterPro" id="IPR000571">
    <property type="entry name" value="Znf_CCCH"/>
</dbReference>
<dbReference type="GO" id="GO:0008270">
    <property type="term" value="F:zinc ion binding"/>
    <property type="evidence" value="ECO:0007669"/>
    <property type="project" value="UniProtKB-KW"/>
</dbReference>
<dbReference type="PROSITE" id="PS50994">
    <property type="entry name" value="INTEGRASE"/>
    <property type="match status" value="1"/>
</dbReference>
<keyword evidence="4" id="KW-0378">Hydrolase</keyword>
<dbReference type="InterPro" id="IPR036397">
    <property type="entry name" value="RNaseH_sf"/>
</dbReference>
<keyword evidence="1" id="KW-0540">Nuclease</keyword>
<dbReference type="GO" id="GO:0015074">
    <property type="term" value="P:DNA integration"/>
    <property type="evidence" value="ECO:0007669"/>
    <property type="project" value="UniProtKB-KW"/>
</dbReference>
<evidence type="ECO:0000256" key="3">
    <source>
        <dbReference type="ARBA" id="ARBA00022759"/>
    </source>
</evidence>
<keyword evidence="7" id="KW-0695">RNA-directed DNA polymerase</keyword>
<dbReference type="Gene3D" id="3.30.420.10">
    <property type="entry name" value="Ribonuclease H-like superfamily/Ribonuclease H"/>
    <property type="match status" value="1"/>
</dbReference>
<protein>
    <submittedName>
        <fullName evidence="17">Copia protein</fullName>
    </submittedName>
</protein>
<keyword evidence="8" id="KW-0239">DNA-directed DNA polymerase</keyword>
<evidence type="ECO:0000256" key="5">
    <source>
        <dbReference type="ARBA" id="ARBA00022842"/>
    </source>
</evidence>
<dbReference type="PROSITE" id="PS50158">
    <property type="entry name" value="ZF_CCHC"/>
    <property type="match status" value="1"/>
</dbReference>
<feature type="zinc finger region" description="C3H1-type" evidence="11">
    <location>
        <begin position="537"/>
        <end position="564"/>
    </location>
</feature>
<keyword evidence="5" id="KW-0460">Magnesium</keyword>
<evidence type="ECO:0000256" key="9">
    <source>
        <dbReference type="ARBA" id="ARBA00023172"/>
    </source>
</evidence>
<dbReference type="InterPro" id="IPR039537">
    <property type="entry name" value="Retrotran_Ty1/copia-like"/>
</dbReference>
<evidence type="ECO:0000259" key="14">
    <source>
        <dbReference type="PROSITE" id="PS50103"/>
    </source>
</evidence>
<feature type="compositionally biased region" description="Low complexity" evidence="13">
    <location>
        <begin position="530"/>
        <end position="540"/>
    </location>
</feature>
<evidence type="ECO:0000256" key="1">
    <source>
        <dbReference type="ARBA" id="ARBA00022722"/>
    </source>
</evidence>
<evidence type="ECO:0000256" key="8">
    <source>
        <dbReference type="ARBA" id="ARBA00022932"/>
    </source>
</evidence>
<dbReference type="PROSITE" id="PS50103">
    <property type="entry name" value="ZF_C3H1"/>
    <property type="match status" value="1"/>
</dbReference>
<dbReference type="InterPro" id="IPR001878">
    <property type="entry name" value="Znf_CCHC"/>
</dbReference>
<evidence type="ECO:0000259" key="16">
    <source>
        <dbReference type="PROSITE" id="PS50994"/>
    </source>
</evidence>
<dbReference type="GO" id="GO:0004519">
    <property type="term" value="F:endonuclease activity"/>
    <property type="evidence" value="ECO:0007669"/>
    <property type="project" value="UniProtKB-KW"/>
</dbReference>
<dbReference type="OrthoDB" id="413361at2759"/>
<keyword evidence="3" id="KW-0255">Endonuclease</keyword>
<evidence type="ECO:0000259" key="15">
    <source>
        <dbReference type="PROSITE" id="PS50158"/>
    </source>
</evidence>
<dbReference type="EMBL" id="LSRX01001168">
    <property type="protein sequence ID" value="OLP82773.1"/>
    <property type="molecule type" value="Genomic_DNA"/>
</dbReference>
<evidence type="ECO:0000313" key="17">
    <source>
        <dbReference type="EMBL" id="OLP82773.1"/>
    </source>
</evidence>
<dbReference type="PANTHER" id="PTHR42648">
    <property type="entry name" value="TRANSPOSASE, PUTATIVE-RELATED"/>
    <property type="match status" value="1"/>
</dbReference>